<dbReference type="Gene3D" id="1.20.58.90">
    <property type="match status" value="1"/>
</dbReference>
<dbReference type="InterPro" id="IPR004226">
    <property type="entry name" value="TBCA"/>
</dbReference>
<dbReference type="GeneID" id="18872975"/>
<dbReference type="GO" id="GO:0005829">
    <property type="term" value="C:cytosol"/>
    <property type="evidence" value="ECO:0007669"/>
    <property type="project" value="TreeGrafter"/>
</dbReference>
<keyword evidence="6 9" id="KW-0493">Microtubule</keyword>
<evidence type="ECO:0000256" key="8">
    <source>
        <dbReference type="ARBA" id="ARBA00023212"/>
    </source>
</evidence>
<reference evidence="10 11" key="1">
    <citation type="journal article" date="2011" name="Proc. Natl. Acad. Sci. U.S.A.">
        <title>Comparative genomics of xylose-fermenting fungi for enhanced biofuel production.</title>
        <authorList>
            <person name="Wohlbach D.J."/>
            <person name="Kuo A."/>
            <person name="Sato T.K."/>
            <person name="Potts K.M."/>
            <person name="Salamov A.A."/>
            <person name="LaButti K.M."/>
            <person name="Sun H."/>
            <person name="Clum A."/>
            <person name="Pangilinan J.L."/>
            <person name="Lindquist E.A."/>
            <person name="Lucas S."/>
            <person name="Lapidus A."/>
            <person name="Jin M."/>
            <person name="Gunawan C."/>
            <person name="Balan V."/>
            <person name="Dale B.E."/>
            <person name="Jeffries T.W."/>
            <person name="Zinkel R."/>
            <person name="Barry K.W."/>
            <person name="Grigoriev I.V."/>
            <person name="Gasch A.P."/>
        </authorList>
    </citation>
    <scope>NUCLEOTIDE SEQUENCE [LARGE SCALE GENOMIC DNA]</scope>
    <source>
        <strain evidence="11">NRRL Y-27907 / 11-Y1</strain>
    </source>
</reference>
<dbReference type="Proteomes" id="UP000000709">
    <property type="component" value="Unassembled WGS sequence"/>
</dbReference>
<comment type="similarity">
    <text evidence="3 9">Belongs to the TBCA family.</text>
</comment>
<evidence type="ECO:0000313" key="10">
    <source>
        <dbReference type="EMBL" id="EGW34156.1"/>
    </source>
</evidence>
<comment type="function">
    <text evidence="1">Tubulin-folding protein; involved in the early step of the tubulin folding pathway.</text>
</comment>
<dbReference type="AlphaFoldDB" id="G3AHJ2"/>
<dbReference type="InterPro" id="IPR036126">
    <property type="entry name" value="TBCA_sf"/>
</dbReference>
<evidence type="ECO:0000256" key="6">
    <source>
        <dbReference type="ARBA" id="ARBA00022701"/>
    </source>
</evidence>
<dbReference type="GO" id="GO:0007021">
    <property type="term" value="P:tubulin complex assembly"/>
    <property type="evidence" value="ECO:0007669"/>
    <property type="project" value="UniProtKB-UniRule"/>
</dbReference>
<keyword evidence="11" id="KW-1185">Reference proteome</keyword>
<protein>
    <recommendedName>
        <fullName evidence="4 9">Tubulin-specific chaperone A</fullName>
    </recommendedName>
</protein>
<dbReference type="GO" id="GO:0048487">
    <property type="term" value="F:beta-tubulin binding"/>
    <property type="evidence" value="ECO:0007669"/>
    <property type="project" value="EnsemblFungi"/>
</dbReference>
<dbReference type="Pfam" id="PF02970">
    <property type="entry name" value="TBCA"/>
    <property type="match status" value="1"/>
</dbReference>
<dbReference type="HOGENOM" id="CLU_130569_2_0_1"/>
<dbReference type="GO" id="GO:0005874">
    <property type="term" value="C:microtubule"/>
    <property type="evidence" value="ECO:0007669"/>
    <property type="project" value="UniProtKB-KW"/>
</dbReference>
<comment type="subcellular location">
    <subcellularLocation>
        <location evidence="2 9">Cytoplasm</location>
        <location evidence="2 9">Cytoskeleton</location>
    </subcellularLocation>
</comment>
<evidence type="ECO:0000256" key="7">
    <source>
        <dbReference type="ARBA" id="ARBA00023186"/>
    </source>
</evidence>
<accession>G3AHJ2</accession>
<dbReference type="PANTHER" id="PTHR21500:SF0">
    <property type="entry name" value="TUBULIN-SPECIFIC CHAPERONE A"/>
    <property type="match status" value="1"/>
</dbReference>
<dbReference type="EMBL" id="GL996500">
    <property type="protein sequence ID" value="EGW34156.1"/>
    <property type="molecule type" value="Genomic_DNA"/>
</dbReference>
<evidence type="ECO:0000256" key="5">
    <source>
        <dbReference type="ARBA" id="ARBA00022490"/>
    </source>
</evidence>
<dbReference type="SUPFAM" id="SSF46988">
    <property type="entry name" value="Tubulin chaperone cofactor A"/>
    <property type="match status" value="1"/>
</dbReference>
<dbReference type="eggNOG" id="KOG3470">
    <property type="taxonomic scope" value="Eukaryota"/>
</dbReference>
<dbReference type="FunCoup" id="G3AHJ2">
    <property type="interactions" value="691"/>
</dbReference>
<dbReference type="RefSeq" id="XP_007373740.1">
    <property type="nucleotide sequence ID" value="XM_007373678.1"/>
</dbReference>
<dbReference type="KEGG" id="spaa:SPAPADRAFT_59576"/>
<gene>
    <name evidence="10" type="ORF">SPAPADRAFT_59576</name>
</gene>
<keyword evidence="8 9" id="KW-0206">Cytoskeleton</keyword>
<keyword evidence="7 9" id="KW-0143">Chaperone</keyword>
<evidence type="ECO:0000313" key="11">
    <source>
        <dbReference type="Proteomes" id="UP000000709"/>
    </source>
</evidence>
<evidence type="ECO:0000256" key="4">
    <source>
        <dbReference type="ARBA" id="ARBA00015002"/>
    </source>
</evidence>
<name>G3AHJ2_SPAPN</name>
<dbReference type="OrthoDB" id="296187at2759"/>
<proteinExistence type="inferred from homology"/>
<dbReference type="STRING" id="619300.G3AHJ2"/>
<dbReference type="GO" id="GO:0007023">
    <property type="term" value="P:post-chaperonin tubulin folding pathway"/>
    <property type="evidence" value="ECO:0007669"/>
    <property type="project" value="UniProtKB-UniRule"/>
</dbReference>
<evidence type="ECO:0000256" key="1">
    <source>
        <dbReference type="ARBA" id="ARBA00003046"/>
    </source>
</evidence>
<organism evidence="11">
    <name type="scientific">Spathaspora passalidarum (strain NRRL Y-27907 / 11-Y1)</name>
    <dbReference type="NCBI Taxonomy" id="619300"/>
    <lineage>
        <taxon>Eukaryota</taxon>
        <taxon>Fungi</taxon>
        <taxon>Dikarya</taxon>
        <taxon>Ascomycota</taxon>
        <taxon>Saccharomycotina</taxon>
        <taxon>Pichiomycetes</taxon>
        <taxon>Debaryomycetaceae</taxon>
        <taxon>Spathaspora</taxon>
    </lineage>
</organism>
<evidence type="ECO:0000256" key="3">
    <source>
        <dbReference type="ARBA" id="ARBA00006806"/>
    </source>
</evidence>
<sequence>MSPSPLQVKVSALKRLIKEEKLYQQEVSEQEQYVNKMKESNADEYEIKKQVEVLEESKRMVPQVTKKIGEHREALKSFLETYSGDEDLTAAKELLV</sequence>
<dbReference type="PANTHER" id="PTHR21500">
    <property type="entry name" value="TUBULIN-SPECIFIC CHAPERONE A"/>
    <property type="match status" value="1"/>
</dbReference>
<keyword evidence="5 9" id="KW-0963">Cytoplasm</keyword>
<comment type="subunit">
    <text evidence="9">Supercomplex made of cofactors A to E. Cofactors A and D function by capturing and stabilizing tubulin in a quasi-native conformation. Cofactor E binds to the cofactor D-tubulin complex; interaction with cofactor C then causes the release of tubulin polypeptides that are committed to the native state.</text>
</comment>
<evidence type="ECO:0000256" key="2">
    <source>
        <dbReference type="ARBA" id="ARBA00004245"/>
    </source>
</evidence>
<dbReference type="InParanoid" id="G3AHJ2"/>
<evidence type="ECO:0000256" key="9">
    <source>
        <dbReference type="RuleBase" id="RU364030"/>
    </source>
</evidence>
<dbReference type="OMA" id="EECEMMI"/>
<dbReference type="FunFam" id="1.20.58.90:FF:000010">
    <property type="entry name" value="Tubulin-specific chaperone A"/>
    <property type="match status" value="1"/>
</dbReference>